<dbReference type="CDD" id="cd06257">
    <property type="entry name" value="DnaJ"/>
    <property type="match status" value="1"/>
</dbReference>
<feature type="compositionally biased region" description="Acidic residues" evidence="1">
    <location>
        <begin position="1041"/>
        <end position="1050"/>
    </location>
</feature>
<evidence type="ECO:0000256" key="1">
    <source>
        <dbReference type="SAM" id="MobiDB-lite"/>
    </source>
</evidence>
<name>A0A0G4FD10_9ALVE</name>
<feature type="compositionally biased region" description="Low complexity" evidence="1">
    <location>
        <begin position="1133"/>
        <end position="1143"/>
    </location>
</feature>
<gene>
    <name evidence="3" type="ORF">Cvel_16289</name>
</gene>
<feature type="region of interest" description="Disordered" evidence="1">
    <location>
        <begin position="1111"/>
        <end position="1157"/>
    </location>
</feature>
<feature type="compositionally biased region" description="Low complexity" evidence="1">
    <location>
        <begin position="694"/>
        <end position="709"/>
    </location>
</feature>
<feature type="region of interest" description="Disordered" evidence="1">
    <location>
        <begin position="299"/>
        <end position="341"/>
    </location>
</feature>
<dbReference type="SUPFAM" id="SSF46565">
    <property type="entry name" value="Chaperone J-domain"/>
    <property type="match status" value="1"/>
</dbReference>
<dbReference type="Gene3D" id="1.10.287.110">
    <property type="entry name" value="DnaJ domain"/>
    <property type="match status" value="1"/>
</dbReference>
<feature type="compositionally biased region" description="Basic and acidic residues" evidence="1">
    <location>
        <begin position="1254"/>
        <end position="1263"/>
    </location>
</feature>
<feature type="compositionally biased region" description="Low complexity" evidence="1">
    <location>
        <begin position="1230"/>
        <end position="1241"/>
    </location>
</feature>
<dbReference type="Pfam" id="PF00226">
    <property type="entry name" value="DnaJ"/>
    <property type="match status" value="1"/>
</dbReference>
<reference evidence="3" key="1">
    <citation type="submission" date="2014-11" db="EMBL/GenBank/DDBJ databases">
        <authorList>
            <person name="Otto D Thomas"/>
            <person name="Naeem Raeece"/>
        </authorList>
    </citation>
    <scope>NUCLEOTIDE SEQUENCE</scope>
</reference>
<feature type="compositionally biased region" description="Polar residues" evidence="1">
    <location>
        <begin position="894"/>
        <end position="906"/>
    </location>
</feature>
<feature type="region of interest" description="Disordered" evidence="1">
    <location>
        <begin position="1035"/>
        <end position="1076"/>
    </location>
</feature>
<feature type="compositionally biased region" description="Polar residues" evidence="1">
    <location>
        <begin position="662"/>
        <end position="672"/>
    </location>
</feature>
<sequence>MQATMSFDLYSELQLPRDATPLEVCKAYRRLALENHPDKNPEPEAKERFHKISIAYTILSVPADRERYDAKIRHREEAVRRELLRQQEAAQKEASQKSCRHQCPIKFIAGVFQPKKRGCVGRETSDSSVEGKEAKEMSFHSAMEEEDHSFLVSGEAGRCGDGKRLSRQTTETEMDEDEGFFFAAHDAQAVFLQFFRDGDPFDDLDERWRSFVSAQLRGPPVRGEGEEFDSCLSPSASHCHVASGCEPSSCASTSVHEHSDAPTTPHDAVAGRQGGRSFAGSSVSGGACGSFRGAGSGVCGGEEDRDAPASVSDKVSTDGGCSERGGAAAQHSPSNSNSSCPTTVYHHQSLTFMAAGRVLNVGPQTAFAAAARAHGMEGGSAGRKCFLPKQQDKVCKLFNKFADCLAAQPLPRSARPVLEPIQQQQHQACHGRITEDWLQGCQQQKQQQQQQQQPCHPQQHQQQGGSVPAASSSARRPGSGAPTPPGRLFHDSGTAIALTDKYLKELRDTWRQAAEKHYPPRPRSAGIPSASPSPSPSPSPPPSGGCPTPAPTPKSVRGVWPPCPPRGDSSNSVMENLREVLSRVNTVQRTSQAQEAPSRLGSSRAQTEFRGPSPSPTEPCDQAAFTEMDSGASVLQPFLSADSSCSFQSQKERLESVIHLNNAVQGRDTSPTIERESEGLRPLVGMRADGGGSSASSASSSSSASSASSDGHPPICSPSLPSVRHCSSLPLGPLRFPPPTAGCPPSETATESLESFLDLHNHHSGSGGKGGGGGGGNKESFSGASGGACSSSLLNPDCLASSPCITPMQLVGRRGGKGAKENSKTGPPRNGSQCSRPSLNTEIGGSAGTAAEARRRRCGGFQRVPSNPSHSRSRSPDALTHGYPSASSSSSASFTLSVNPYSSSPVSAPGRSVSCRGDGVKVEGAGLRSDSETLSLPGNGLVRGGVALPPADFSPPLSPPALPSDDIPCGPPILPPSSASSSSNPLGMGMGMFRSSAARSSSCLPVAVGVGGGAPETTSICYRMRWDLHNQHNQHGRAAEECDEEDECPTDDTRRREGSISLLEGSPVSGGVGASSRPYTLVGDGDATPRGWNLVLHNCQCACARCACSPTCQGASSPSGPRQPVRERETKGHSQSSRFSSGGSKRGHPSSRENSDVECRCPFVQPSAAAAAAAAAARRGPPSSTALAGEMIAGLTRKTSPAREGGGPFRRLFGPKRKGAQAATVPSTGAPVAPSAYASSPTQSGQAVRGNDAAQRERERVESDSSSTYSEDDFPEPPPLNRHGPLGLRPLPDQCLIKQQEELPTCPLNSGYGIRHMAPVAAYPNTSSASSQRRRSDSNIQGSSSRHADLQEKGKSRRGVSNS</sequence>
<dbReference type="EMBL" id="CDMZ01000273">
    <property type="protein sequence ID" value="CEM10728.1"/>
    <property type="molecule type" value="Genomic_DNA"/>
</dbReference>
<feature type="region of interest" description="Disordered" evidence="1">
    <location>
        <begin position="810"/>
        <end position="917"/>
    </location>
</feature>
<proteinExistence type="predicted"/>
<dbReference type="PRINTS" id="PR00625">
    <property type="entry name" value="JDOMAIN"/>
</dbReference>
<organism evidence="3">
    <name type="scientific">Chromera velia CCMP2878</name>
    <dbReference type="NCBI Taxonomy" id="1169474"/>
    <lineage>
        <taxon>Eukaryota</taxon>
        <taxon>Sar</taxon>
        <taxon>Alveolata</taxon>
        <taxon>Colpodellida</taxon>
        <taxon>Chromeraceae</taxon>
        <taxon>Chromera</taxon>
    </lineage>
</organism>
<feature type="compositionally biased region" description="Polar residues" evidence="1">
    <location>
        <begin position="585"/>
        <end position="606"/>
    </location>
</feature>
<feature type="compositionally biased region" description="Polar residues" evidence="1">
    <location>
        <begin position="1111"/>
        <end position="1120"/>
    </location>
</feature>
<dbReference type="PANTHER" id="PTHR43948:SF10">
    <property type="entry name" value="MRJ, ISOFORM E"/>
    <property type="match status" value="1"/>
</dbReference>
<feature type="region of interest" description="Disordered" evidence="1">
    <location>
        <begin position="585"/>
        <end position="620"/>
    </location>
</feature>
<feature type="compositionally biased region" description="Polar residues" evidence="1">
    <location>
        <begin position="830"/>
        <end position="843"/>
    </location>
</feature>
<dbReference type="InterPro" id="IPR001623">
    <property type="entry name" value="DnaJ_domain"/>
</dbReference>
<feature type="compositionally biased region" description="Low complexity" evidence="1">
    <location>
        <begin position="332"/>
        <end position="341"/>
    </location>
</feature>
<feature type="domain" description="J" evidence="2">
    <location>
        <begin position="8"/>
        <end position="72"/>
    </location>
</feature>
<feature type="region of interest" description="Disordered" evidence="1">
    <location>
        <begin position="514"/>
        <end position="572"/>
    </location>
</feature>
<accession>A0A0G4FD10</accession>
<evidence type="ECO:0000313" key="3">
    <source>
        <dbReference type="EMBL" id="CEM10728.1"/>
    </source>
</evidence>
<feature type="region of interest" description="Disordered" evidence="1">
    <location>
        <begin position="662"/>
        <end position="716"/>
    </location>
</feature>
<dbReference type="VEuPathDB" id="CryptoDB:Cvel_16289"/>
<feature type="compositionally biased region" description="Low complexity" evidence="1">
    <location>
        <begin position="449"/>
        <end position="481"/>
    </location>
</feature>
<dbReference type="PANTHER" id="PTHR43948">
    <property type="entry name" value="DNAJ HOMOLOG SUBFAMILY B"/>
    <property type="match status" value="1"/>
</dbReference>
<feature type="region of interest" description="Disordered" evidence="1">
    <location>
        <begin position="759"/>
        <end position="786"/>
    </location>
</feature>
<evidence type="ECO:0000259" key="2">
    <source>
        <dbReference type="PROSITE" id="PS50076"/>
    </source>
</evidence>
<dbReference type="InterPro" id="IPR036869">
    <property type="entry name" value="J_dom_sf"/>
</dbReference>
<protein>
    <recommendedName>
        <fullName evidence="2">J domain-containing protein</fullName>
    </recommendedName>
</protein>
<feature type="region of interest" description="Disordered" evidence="1">
    <location>
        <begin position="1194"/>
        <end position="1291"/>
    </location>
</feature>
<feature type="region of interest" description="Disordered" evidence="1">
    <location>
        <begin position="449"/>
        <end position="491"/>
    </location>
</feature>
<dbReference type="SMART" id="SM00271">
    <property type="entry name" value="DnaJ"/>
    <property type="match status" value="1"/>
</dbReference>
<feature type="compositionally biased region" description="Pro residues" evidence="1">
    <location>
        <begin position="531"/>
        <end position="552"/>
    </location>
</feature>
<feature type="region of interest" description="Disordered" evidence="1">
    <location>
        <begin position="1323"/>
        <end position="1363"/>
    </location>
</feature>
<feature type="region of interest" description="Disordered" evidence="1">
    <location>
        <begin position="251"/>
        <end position="278"/>
    </location>
</feature>
<feature type="compositionally biased region" description="Gly residues" evidence="1">
    <location>
        <begin position="765"/>
        <end position="777"/>
    </location>
</feature>
<dbReference type="PROSITE" id="PS50076">
    <property type="entry name" value="DNAJ_2"/>
    <property type="match status" value="1"/>
</dbReference>